<dbReference type="OrthoDB" id="5522265at2"/>
<dbReference type="RefSeq" id="WP_084235544.1">
    <property type="nucleotide sequence ID" value="NZ_FWXW01000011.1"/>
</dbReference>
<evidence type="ECO:0000256" key="1">
    <source>
        <dbReference type="PIRSR" id="PIRSR018249-1"/>
    </source>
</evidence>
<dbReference type="AlphaFoldDB" id="A0A1W2CNM7"/>
<feature type="domain" description="Methyltransferase" evidence="3">
    <location>
        <begin position="89"/>
        <end position="176"/>
    </location>
</feature>
<organism evidence="5 6">
    <name type="scientific">Papillibacter cinnamivorans DSM 12816</name>
    <dbReference type="NCBI Taxonomy" id="1122930"/>
    <lineage>
        <taxon>Bacteria</taxon>
        <taxon>Bacillati</taxon>
        <taxon>Bacillota</taxon>
        <taxon>Clostridia</taxon>
        <taxon>Eubacteriales</taxon>
        <taxon>Oscillospiraceae</taxon>
        <taxon>Papillibacter</taxon>
    </lineage>
</organism>
<evidence type="ECO:0000256" key="2">
    <source>
        <dbReference type="PIRSR" id="PIRSR018249-2"/>
    </source>
</evidence>
<evidence type="ECO:0000313" key="6">
    <source>
        <dbReference type="Proteomes" id="UP000192790"/>
    </source>
</evidence>
<accession>A0A1W2CNM7</accession>
<proteinExistence type="predicted"/>
<protein>
    <submittedName>
        <fullName evidence="5">23S rRNA (Guanine745-N1)-methyltransferase</fullName>
    </submittedName>
</protein>
<evidence type="ECO:0000259" key="3">
    <source>
        <dbReference type="Pfam" id="PF13649"/>
    </source>
</evidence>
<dbReference type="InterPro" id="IPR029063">
    <property type="entry name" value="SAM-dependent_MTases_sf"/>
</dbReference>
<feature type="binding site" evidence="2">
    <location>
        <position position="187"/>
    </location>
    <ligand>
        <name>S-adenosyl-L-methionine</name>
        <dbReference type="ChEBI" id="CHEBI:59789"/>
    </ligand>
</feature>
<dbReference type="EMBL" id="FWXW01000011">
    <property type="protein sequence ID" value="SMC86819.1"/>
    <property type="molecule type" value="Genomic_DNA"/>
</dbReference>
<feature type="binding site" evidence="1">
    <location>
        <position position="9"/>
    </location>
    <ligand>
        <name>Zn(2+)</name>
        <dbReference type="ChEBI" id="CHEBI:29105"/>
    </ligand>
</feature>
<dbReference type="InterPro" id="IPR048647">
    <property type="entry name" value="RlmA_N"/>
</dbReference>
<evidence type="ECO:0000259" key="4">
    <source>
        <dbReference type="Pfam" id="PF21302"/>
    </source>
</evidence>
<feature type="binding site" evidence="1">
    <location>
        <position position="22"/>
    </location>
    <ligand>
        <name>Zn(2+)</name>
        <dbReference type="ChEBI" id="CHEBI:29105"/>
    </ligand>
</feature>
<keyword evidence="5" id="KW-0808">Transferase</keyword>
<evidence type="ECO:0000313" key="5">
    <source>
        <dbReference type="EMBL" id="SMC86819.1"/>
    </source>
</evidence>
<keyword evidence="2" id="KW-0949">S-adenosyl-L-methionine</keyword>
<dbReference type="GO" id="GO:0008168">
    <property type="term" value="F:methyltransferase activity"/>
    <property type="evidence" value="ECO:0007669"/>
    <property type="project" value="UniProtKB-KW"/>
</dbReference>
<feature type="binding site" evidence="1">
    <location>
        <position position="26"/>
    </location>
    <ligand>
        <name>Zn(2+)</name>
        <dbReference type="ChEBI" id="CHEBI:29105"/>
    </ligand>
</feature>
<keyword evidence="1" id="KW-0479">Metal-binding</keyword>
<dbReference type="Pfam" id="PF13649">
    <property type="entry name" value="Methyltransf_25"/>
    <property type="match status" value="1"/>
</dbReference>
<dbReference type="GO" id="GO:0032259">
    <property type="term" value="P:methylation"/>
    <property type="evidence" value="ECO:0007669"/>
    <property type="project" value="UniProtKB-KW"/>
</dbReference>
<dbReference type="STRING" id="1122930.SAMN02745168_0123"/>
<dbReference type="GO" id="GO:0046872">
    <property type="term" value="F:metal ion binding"/>
    <property type="evidence" value="ECO:0007669"/>
    <property type="project" value="UniProtKB-KW"/>
</dbReference>
<dbReference type="PIRSF" id="PIRSF018249">
    <property type="entry name" value="MyrA_prd"/>
    <property type="match status" value="1"/>
</dbReference>
<name>A0A1W2CNM7_9FIRM</name>
<dbReference type="Pfam" id="PF21302">
    <property type="entry name" value="Zn_ribbon_RlmA"/>
    <property type="match status" value="1"/>
</dbReference>
<keyword evidence="6" id="KW-1185">Reference proteome</keyword>
<dbReference type="Gene3D" id="3.40.50.150">
    <property type="entry name" value="Vaccinia Virus protein VP39"/>
    <property type="match status" value="1"/>
</dbReference>
<keyword evidence="5" id="KW-0489">Methyltransferase</keyword>
<feature type="binding site" evidence="1">
    <location>
        <position position="6"/>
    </location>
    <ligand>
        <name>Zn(2+)</name>
        <dbReference type="ChEBI" id="CHEBI:29105"/>
    </ligand>
</feature>
<reference evidence="5 6" key="1">
    <citation type="submission" date="2017-04" db="EMBL/GenBank/DDBJ databases">
        <authorList>
            <person name="Afonso C.L."/>
            <person name="Miller P.J."/>
            <person name="Scott M.A."/>
            <person name="Spackman E."/>
            <person name="Goraichik I."/>
            <person name="Dimitrov K.M."/>
            <person name="Suarez D.L."/>
            <person name="Swayne D.E."/>
        </authorList>
    </citation>
    <scope>NUCLEOTIDE SEQUENCE [LARGE SCALE GENOMIC DNA]</scope>
    <source>
        <strain evidence="5 6">DSM 12816</strain>
    </source>
</reference>
<dbReference type="Proteomes" id="UP000192790">
    <property type="component" value="Unassembled WGS sequence"/>
</dbReference>
<dbReference type="CDD" id="cd02440">
    <property type="entry name" value="AdoMet_MTases"/>
    <property type="match status" value="1"/>
</dbReference>
<gene>
    <name evidence="5" type="ORF">SAMN02745168_0123</name>
</gene>
<dbReference type="InterPro" id="IPR041698">
    <property type="entry name" value="Methyltransf_25"/>
</dbReference>
<dbReference type="InterPro" id="IPR016718">
    <property type="entry name" value="rRNA_m1G-MeTrfase_A_prd"/>
</dbReference>
<feature type="domain" description="23S rRNA (guanine(745)-N(1))-methyltransferase N-terminal" evidence="4">
    <location>
        <begin position="4"/>
        <end position="43"/>
    </location>
</feature>
<keyword evidence="1" id="KW-0862">Zinc</keyword>
<sequence>MSNFICPVCGKKLNNNTHCLYCENRHSFDLAKSGYVNLLLSQQPKEKRHGDDRRMVRARSDFLDRGYYAPLLRKLLETVKKYALPGCRILDAGCGECWYTSNVFEDLTGCGLKPELFGVDISKEALAAGAKRNRAIELAVASVFRLPVEDASCDIVLSIFAPFTGEEFGRVLKDGGVVIRVIPLEKHLLGLKEAVYDHAVENKEEPINAEGFELTERQEIRESMVLRRSEDIRNLFMMTPYYYKTGAEDQEKLARLSGLETEIEFGILVYRKKRQV</sequence>
<feature type="binding site" evidence="2">
    <location>
        <position position="68"/>
    </location>
    <ligand>
        <name>S-adenosyl-L-methionine</name>
        <dbReference type="ChEBI" id="CHEBI:59789"/>
    </ligand>
</feature>
<dbReference type="SUPFAM" id="SSF53335">
    <property type="entry name" value="S-adenosyl-L-methionine-dependent methyltransferases"/>
    <property type="match status" value="1"/>
</dbReference>